<organism evidence="2 3">
    <name type="scientific">Thioalkalicoccus limnaeus</name>
    <dbReference type="NCBI Taxonomy" id="120681"/>
    <lineage>
        <taxon>Bacteria</taxon>
        <taxon>Pseudomonadati</taxon>
        <taxon>Pseudomonadota</taxon>
        <taxon>Gammaproteobacteria</taxon>
        <taxon>Chromatiales</taxon>
        <taxon>Chromatiaceae</taxon>
        <taxon>Thioalkalicoccus</taxon>
    </lineage>
</organism>
<evidence type="ECO:0000256" key="1">
    <source>
        <dbReference type="SAM" id="SignalP"/>
    </source>
</evidence>
<evidence type="ECO:0000313" key="2">
    <source>
        <dbReference type="EMBL" id="MEY6432464.1"/>
    </source>
</evidence>
<evidence type="ECO:0008006" key="4">
    <source>
        <dbReference type="Google" id="ProtNLM"/>
    </source>
</evidence>
<name>A0ABV4BD71_9GAMM</name>
<reference evidence="2 3" key="1">
    <citation type="submission" date="2024-05" db="EMBL/GenBank/DDBJ databases">
        <title>Genome Sequence and Characterization of the New Strain Purple Sulfur Bacterium of Genus Thioalkalicoccus.</title>
        <authorList>
            <person name="Bryantseva I.A."/>
            <person name="Kyndt J.A."/>
            <person name="Imhoff J.F."/>
        </authorList>
    </citation>
    <scope>NUCLEOTIDE SEQUENCE [LARGE SCALE GENOMIC DNA]</scope>
    <source>
        <strain evidence="2 3">Um2</strain>
    </source>
</reference>
<feature type="signal peptide" evidence="1">
    <location>
        <begin position="1"/>
        <end position="21"/>
    </location>
</feature>
<proteinExistence type="predicted"/>
<comment type="caution">
    <text evidence="2">The sequence shown here is derived from an EMBL/GenBank/DDBJ whole genome shotgun (WGS) entry which is preliminary data.</text>
</comment>
<accession>A0ABV4BD71</accession>
<sequence length="97" mass="10899">MKALGFSLVATLLAAAPLVQGEPARDPAHSPCFNVSIQNERVNRSVVEQDCQRNFNRTVQAGQSNWAQTAQSGEVNNNKVRQYQYEALRYPDRHRGQ</sequence>
<feature type="chain" id="PRO_5045100442" description="Secreted protein" evidence="1">
    <location>
        <begin position="22"/>
        <end position="97"/>
    </location>
</feature>
<protein>
    <recommendedName>
        <fullName evidence="4">Secreted protein</fullName>
    </recommendedName>
</protein>
<dbReference type="EMBL" id="JBDKXB010000008">
    <property type="protein sequence ID" value="MEY6432464.1"/>
    <property type="molecule type" value="Genomic_DNA"/>
</dbReference>
<dbReference type="RefSeq" id="WP_369666850.1">
    <property type="nucleotide sequence ID" value="NZ_JBDKXB010000008.1"/>
</dbReference>
<keyword evidence="3" id="KW-1185">Reference proteome</keyword>
<gene>
    <name evidence="2" type="ORF">ABC977_08615</name>
</gene>
<dbReference type="Proteomes" id="UP001564408">
    <property type="component" value="Unassembled WGS sequence"/>
</dbReference>
<evidence type="ECO:0000313" key="3">
    <source>
        <dbReference type="Proteomes" id="UP001564408"/>
    </source>
</evidence>
<keyword evidence="1" id="KW-0732">Signal</keyword>